<evidence type="ECO:0000313" key="1">
    <source>
        <dbReference type="EMBL" id="MBB3914672.1"/>
    </source>
</evidence>
<sequence length="30" mass="3569">MTHFPLPNDVACMHLEDWWVSIAGHYRDVK</sequence>
<dbReference type="AlphaFoldDB" id="A0A7W6B9H6"/>
<name>A0A7W6B9H6_9HYPH</name>
<dbReference type="Proteomes" id="UP000545490">
    <property type="component" value="Unassembled WGS sequence"/>
</dbReference>
<reference evidence="1 2" key="1">
    <citation type="submission" date="2020-08" db="EMBL/GenBank/DDBJ databases">
        <title>Genomic Encyclopedia of Type Strains, Phase IV (KMG-IV): sequencing the most valuable type-strain genomes for metagenomic binning, comparative biology and taxonomic classification.</title>
        <authorList>
            <person name="Goeker M."/>
        </authorList>
    </citation>
    <scope>NUCLEOTIDE SEQUENCE [LARGE SCALE GENOMIC DNA]</scope>
    <source>
        <strain evidence="1 2">DSM 19331</strain>
    </source>
</reference>
<protein>
    <submittedName>
        <fullName evidence="1">Uncharacterized protein</fullName>
    </submittedName>
</protein>
<dbReference type="EMBL" id="JACIDG010000004">
    <property type="protein sequence ID" value="MBB3914672.1"/>
    <property type="molecule type" value="Genomic_DNA"/>
</dbReference>
<gene>
    <name evidence="1" type="ORF">GGQ65_001954</name>
</gene>
<accession>A0A7W6B9H6</accession>
<proteinExistence type="predicted"/>
<comment type="caution">
    <text evidence="1">The sequence shown here is derived from an EMBL/GenBank/DDBJ whole genome shotgun (WGS) entry which is preliminary data.</text>
</comment>
<organism evidence="1 2">
    <name type="scientific">Rhizobium fabae</name>
    <dbReference type="NCBI Taxonomy" id="573179"/>
    <lineage>
        <taxon>Bacteria</taxon>
        <taxon>Pseudomonadati</taxon>
        <taxon>Pseudomonadota</taxon>
        <taxon>Alphaproteobacteria</taxon>
        <taxon>Hyphomicrobiales</taxon>
        <taxon>Rhizobiaceae</taxon>
        <taxon>Rhizobium/Agrobacterium group</taxon>
        <taxon>Rhizobium</taxon>
    </lineage>
</organism>
<evidence type="ECO:0000313" key="2">
    <source>
        <dbReference type="Proteomes" id="UP000545490"/>
    </source>
</evidence>